<organism evidence="1 2">
    <name type="scientific">Panagrolaimus sp. JU765</name>
    <dbReference type="NCBI Taxonomy" id="591449"/>
    <lineage>
        <taxon>Eukaryota</taxon>
        <taxon>Metazoa</taxon>
        <taxon>Ecdysozoa</taxon>
        <taxon>Nematoda</taxon>
        <taxon>Chromadorea</taxon>
        <taxon>Rhabditida</taxon>
        <taxon>Tylenchina</taxon>
        <taxon>Panagrolaimomorpha</taxon>
        <taxon>Panagrolaimoidea</taxon>
        <taxon>Panagrolaimidae</taxon>
        <taxon>Panagrolaimus</taxon>
    </lineage>
</organism>
<evidence type="ECO:0000313" key="1">
    <source>
        <dbReference type="Proteomes" id="UP000887576"/>
    </source>
</evidence>
<name>A0AC34QWC0_9BILA</name>
<dbReference type="Proteomes" id="UP000887576">
    <property type="component" value="Unplaced"/>
</dbReference>
<proteinExistence type="predicted"/>
<accession>A0AC34QWC0</accession>
<reference evidence="2" key="1">
    <citation type="submission" date="2022-11" db="UniProtKB">
        <authorList>
            <consortium name="WormBaseParasite"/>
        </authorList>
    </citation>
    <scope>IDENTIFICATION</scope>
</reference>
<protein>
    <submittedName>
        <fullName evidence="2">Phospholipid/glycerol acyltransferase domain-containing protein</fullName>
    </submittedName>
</protein>
<evidence type="ECO:0000313" key="2">
    <source>
        <dbReference type="WBParaSite" id="JU765_v2.g19974.t1"/>
    </source>
</evidence>
<sequence length="368" mass="42240">MLTVILAADKLRVWVPTTLLSASMVPFATVSLCFGAVSWILPKKLWTWLDNKLYSTYMRLTLFVFEGVSEVEIHLYGDVAELKHRKESVVVISNHQSNVDWAVINMLAARQSPDGFEYGLRFVVKYAIHFVPLFGWYIFQHGYIYVRRFGAFVPDPVLRQFEHLRTLGEPFWLHIFPEGTRFTHKKPSIIANSKAHAKKAGLPVPEFTLVPRMGAVTLTMKELRPVLDAVYDVTIAYGQTRLPKRVGLAPNMFEFVSGLPDGKQVHIHIKRFPISEIPSEKEAVKHWLQNRFVAKDELMRQFYETGCFPEVYEKRAAKTSFCRTIVPFLAFTGGLVLPIFSQRVRRAYLITLATSPALILWLHIRKCV</sequence>
<dbReference type="WBParaSite" id="JU765_v2.g19974.t1">
    <property type="protein sequence ID" value="JU765_v2.g19974.t1"/>
    <property type="gene ID" value="JU765_v2.g19974"/>
</dbReference>